<dbReference type="VEuPathDB" id="FungiDB:I7I52_06450"/>
<feature type="chain" id="PRO_5034107440" description="Secreted protein" evidence="1">
    <location>
        <begin position="19"/>
        <end position="118"/>
    </location>
</feature>
<evidence type="ECO:0000313" key="3">
    <source>
        <dbReference type="Proteomes" id="UP000670092"/>
    </source>
</evidence>
<evidence type="ECO:0000313" key="2">
    <source>
        <dbReference type="EMBL" id="KAG5295989.1"/>
    </source>
</evidence>
<evidence type="ECO:0008006" key="4">
    <source>
        <dbReference type="Google" id="ProtNLM"/>
    </source>
</evidence>
<name>A0A8H7YP97_AJECA</name>
<dbReference type="Proteomes" id="UP000670092">
    <property type="component" value="Unassembled WGS sequence"/>
</dbReference>
<dbReference type="EMBL" id="JAEVHI010000003">
    <property type="protein sequence ID" value="KAG5295989.1"/>
    <property type="molecule type" value="Genomic_DNA"/>
</dbReference>
<organism evidence="2 3">
    <name type="scientific">Ajellomyces capsulatus</name>
    <name type="common">Darling's disease fungus</name>
    <name type="synonym">Histoplasma capsulatum</name>
    <dbReference type="NCBI Taxonomy" id="5037"/>
    <lineage>
        <taxon>Eukaryota</taxon>
        <taxon>Fungi</taxon>
        <taxon>Dikarya</taxon>
        <taxon>Ascomycota</taxon>
        <taxon>Pezizomycotina</taxon>
        <taxon>Eurotiomycetes</taxon>
        <taxon>Eurotiomycetidae</taxon>
        <taxon>Onygenales</taxon>
        <taxon>Ajellomycetaceae</taxon>
        <taxon>Histoplasma</taxon>
    </lineage>
</organism>
<comment type="caution">
    <text evidence="2">The sequence shown here is derived from an EMBL/GenBank/DDBJ whole genome shotgun (WGS) entry which is preliminary data.</text>
</comment>
<gene>
    <name evidence="2" type="ORF">I7I52_06450</name>
</gene>
<feature type="signal peptide" evidence="1">
    <location>
        <begin position="1"/>
        <end position="18"/>
    </location>
</feature>
<proteinExistence type="predicted"/>
<dbReference type="AlphaFoldDB" id="A0A8H7YP97"/>
<sequence length="118" mass="13244">MLIVIIILTHVILPGRFGTSFLAIWRDTSLMQITHVNIYFFFHLMQSQGRGSGLRSTIDMSSAPPKTKESILHSFAGDPFYSPQFVHRMEKRDFSSPLCFSSSRYCRNNTAAAAVAGI</sequence>
<accession>A0A8H7YP97</accession>
<keyword evidence="1" id="KW-0732">Signal</keyword>
<reference evidence="2 3" key="1">
    <citation type="submission" date="2021-01" db="EMBL/GenBank/DDBJ databases">
        <title>Chromosome-level genome assembly of a human fungal pathogen reveals clustering of transcriptionally co-regulated genes.</title>
        <authorList>
            <person name="Voorhies M."/>
            <person name="Cohen S."/>
            <person name="Shea T.P."/>
            <person name="Petrus S."/>
            <person name="Munoz J.F."/>
            <person name="Poplawski S."/>
            <person name="Goldman W.E."/>
            <person name="Michael T."/>
            <person name="Cuomo C.A."/>
            <person name="Sil A."/>
            <person name="Beyhan S."/>
        </authorList>
    </citation>
    <scope>NUCLEOTIDE SEQUENCE [LARGE SCALE GENOMIC DNA]</scope>
    <source>
        <strain evidence="2 3">G184AR</strain>
    </source>
</reference>
<evidence type="ECO:0000256" key="1">
    <source>
        <dbReference type="SAM" id="SignalP"/>
    </source>
</evidence>
<protein>
    <recommendedName>
        <fullName evidence="4">Secreted protein</fullName>
    </recommendedName>
</protein>